<dbReference type="AlphaFoldDB" id="A0A9D2QMF0"/>
<protein>
    <submittedName>
        <fullName evidence="1">Winged helix-turn-helix transcriptional regulator</fullName>
    </submittedName>
</protein>
<dbReference type="EMBL" id="DWVS01000315">
    <property type="protein sequence ID" value="HJC88762.1"/>
    <property type="molecule type" value="Genomic_DNA"/>
</dbReference>
<dbReference type="Proteomes" id="UP000823922">
    <property type="component" value="Unassembled WGS sequence"/>
</dbReference>
<gene>
    <name evidence="1" type="ORF">H9926_12190</name>
</gene>
<dbReference type="InterPro" id="IPR036388">
    <property type="entry name" value="WH-like_DNA-bd_sf"/>
</dbReference>
<feature type="non-terminal residue" evidence="1">
    <location>
        <position position="1"/>
    </location>
</feature>
<reference evidence="1" key="2">
    <citation type="submission" date="2021-04" db="EMBL/GenBank/DDBJ databases">
        <authorList>
            <person name="Gilroy R."/>
        </authorList>
    </citation>
    <scope>NUCLEOTIDE SEQUENCE</scope>
    <source>
        <strain evidence="1">ChiBcec1-1630</strain>
    </source>
</reference>
<dbReference type="SUPFAM" id="SSF46785">
    <property type="entry name" value="Winged helix' DNA-binding domain"/>
    <property type="match status" value="1"/>
</dbReference>
<dbReference type="Pfam" id="PF13412">
    <property type="entry name" value="HTH_24"/>
    <property type="match status" value="1"/>
</dbReference>
<evidence type="ECO:0000313" key="2">
    <source>
        <dbReference type="Proteomes" id="UP000823922"/>
    </source>
</evidence>
<organism evidence="1 2">
    <name type="scientific">Candidatus Eisenbergiella intestinigallinarum</name>
    <dbReference type="NCBI Taxonomy" id="2838549"/>
    <lineage>
        <taxon>Bacteria</taxon>
        <taxon>Bacillati</taxon>
        <taxon>Bacillota</taxon>
        <taxon>Clostridia</taxon>
        <taxon>Lachnospirales</taxon>
        <taxon>Lachnospiraceae</taxon>
        <taxon>Eisenbergiella</taxon>
    </lineage>
</organism>
<sequence>QTIQDTTQGTDQAALKAKLSGEKLTDKEREILLLIKKQPHITQKEIALRLGWTIASTKYYTKKLKKQHVLERQGNNQKGQWKILIKI</sequence>
<dbReference type="InterPro" id="IPR036390">
    <property type="entry name" value="WH_DNA-bd_sf"/>
</dbReference>
<name>A0A9D2QMF0_9FIRM</name>
<reference evidence="1" key="1">
    <citation type="journal article" date="2021" name="PeerJ">
        <title>Extensive microbial diversity within the chicken gut microbiome revealed by metagenomics and culture.</title>
        <authorList>
            <person name="Gilroy R."/>
            <person name="Ravi A."/>
            <person name="Getino M."/>
            <person name="Pursley I."/>
            <person name="Horton D.L."/>
            <person name="Alikhan N.F."/>
            <person name="Baker D."/>
            <person name="Gharbi K."/>
            <person name="Hall N."/>
            <person name="Watson M."/>
            <person name="Adriaenssens E.M."/>
            <person name="Foster-Nyarko E."/>
            <person name="Jarju S."/>
            <person name="Secka A."/>
            <person name="Antonio M."/>
            <person name="Oren A."/>
            <person name="Chaudhuri R.R."/>
            <person name="La Ragione R."/>
            <person name="Hildebrand F."/>
            <person name="Pallen M.J."/>
        </authorList>
    </citation>
    <scope>NUCLEOTIDE SEQUENCE</scope>
    <source>
        <strain evidence="1">ChiBcec1-1630</strain>
    </source>
</reference>
<evidence type="ECO:0000313" key="1">
    <source>
        <dbReference type="EMBL" id="HJC88762.1"/>
    </source>
</evidence>
<accession>A0A9D2QMF0</accession>
<dbReference type="Gene3D" id="1.10.10.10">
    <property type="entry name" value="Winged helix-like DNA-binding domain superfamily/Winged helix DNA-binding domain"/>
    <property type="match status" value="1"/>
</dbReference>
<proteinExistence type="predicted"/>
<comment type="caution">
    <text evidence="1">The sequence shown here is derived from an EMBL/GenBank/DDBJ whole genome shotgun (WGS) entry which is preliminary data.</text>
</comment>